<gene>
    <name evidence="7" type="ORF">ACFSKU_13675</name>
</gene>
<dbReference type="InterPro" id="IPR013249">
    <property type="entry name" value="RNA_pol_sigma70_r4_t2"/>
</dbReference>
<evidence type="ECO:0000259" key="6">
    <source>
        <dbReference type="Pfam" id="PF08281"/>
    </source>
</evidence>
<keyword evidence="2" id="KW-0805">Transcription regulation</keyword>
<dbReference type="SUPFAM" id="SSF88946">
    <property type="entry name" value="Sigma2 domain of RNA polymerase sigma factors"/>
    <property type="match status" value="1"/>
</dbReference>
<reference evidence="8" key="1">
    <citation type="journal article" date="2019" name="Int. J. Syst. Evol. Microbiol.">
        <title>The Global Catalogue of Microorganisms (GCM) 10K type strain sequencing project: providing services to taxonomists for standard genome sequencing and annotation.</title>
        <authorList>
            <consortium name="The Broad Institute Genomics Platform"/>
            <consortium name="The Broad Institute Genome Sequencing Center for Infectious Disease"/>
            <person name="Wu L."/>
            <person name="Ma J."/>
        </authorList>
    </citation>
    <scope>NUCLEOTIDE SEQUENCE [LARGE SCALE GENOMIC DNA]</scope>
    <source>
        <strain evidence="8">JCM 16545</strain>
    </source>
</reference>
<dbReference type="Pfam" id="PF04542">
    <property type="entry name" value="Sigma70_r2"/>
    <property type="match status" value="1"/>
</dbReference>
<evidence type="ECO:0000256" key="1">
    <source>
        <dbReference type="ARBA" id="ARBA00010641"/>
    </source>
</evidence>
<evidence type="ECO:0000256" key="4">
    <source>
        <dbReference type="ARBA" id="ARBA00023163"/>
    </source>
</evidence>
<dbReference type="NCBIfam" id="TIGR02937">
    <property type="entry name" value="sigma70-ECF"/>
    <property type="match status" value="1"/>
</dbReference>
<protein>
    <submittedName>
        <fullName evidence="7">RNA polymerase sigma factor</fullName>
    </submittedName>
</protein>
<dbReference type="InterPro" id="IPR036388">
    <property type="entry name" value="WH-like_DNA-bd_sf"/>
</dbReference>
<dbReference type="Pfam" id="PF08281">
    <property type="entry name" value="Sigma70_r4_2"/>
    <property type="match status" value="1"/>
</dbReference>
<dbReference type="EMBL" id="JBHUHV010000039">
    <property type="protein sequence ID" value="MFD2067939.1"/>
    <property type="molecule type" value="Genomic_DNA"/>
</dbReference>
<feature type="domain" description="RNA polymerase sigma-70 region 2" evidence="5">
    <location>
        <begin position="27"/>
        <end position="93"/>
    </location>
</feature>
<keyword evidence="4" id="KW-0804">Transcription</keyword>
<dbReference type="RefSeq" id="WP_229958465.1">
    <property type="nucleotide sequence ID" value="NZ_JAJJWI010000003.1"/>
</dbReference>
<dbReference type="InterPro" id="IPR039425">
    <property type="entry name" value="RNA_pol_sigma-70-like"/>
</dbReference>
<evidence type="ECO:0000256" key="2">
    <source>
        <dbReference type="ARBA" id="ARBA00023015"/>
    </source>
</evidence>
<dbReference type="Gene3D" id="1.10.10.10">
    <property type="entry name" value="Winged helix-like DNA-binding domain superfamily/Winged helix DNA-binding domain"/>
    <property type="match status" value="1"/>
</dbReference>
<organism evidence="7 8">
    <name type="scientific">Pontibacter silvestris</name>
    <dbReference type="NCBI Taxonomy" id="2305183"/>
    <lineage>
        <taxon>Bacteria</taxon>
        <taxon>Pseudomonadati</taxon>
        <taxon>Bacteroidota</taxon>
        <taxon>Cytophagia</taxon>
        <taxon>Cytophagales</taxon>
        <taxon>Hymenobacteraceae</taxon>
        <taxon>Pontibacter</taxon>
    </lineage>
</organism>
<name>A0ABW4WZ61_9BACT</name>
<feature type="domain" description="RNA polymerase sigma factor 70 region 4 type 2" evidence="6">
    <location>
        <begin position="124"/>
        <end position="175"/>
    </location>
</feature>
<dbReference type="InterPro" id="IPR013325">
    <property type="entry name" value="RNA_pol_sigma_r2"/>
</dbReference>
<dbReference type="SUPFAM" id="SSF88659">
    <property type="entry name" value="Sigma3 and sigma4 domains of RNA polymerase sigma factors"/>
    <property type="match status" value="1"/>
</dbReference>
<proteinExistence type="inferred from homology"/>
<evidence type="ECO:0000313" key="7">
    <source>
        <dbReference type="EMBL" id="MFD2067939.1"/>
    </source>
</evidence>
<dbReference type="InterPro" id="IPR013324">
    <property type="entry name" value="RNA_pol_sigma_r3/r4-like"/>
</dbReference>
<dbReference type="PANTHER" id="PTHR43133:SF46">
    <property type="entry name" value="RNA POLYMERASE SIGMA-70 FACTOR ECF SUBFAMILY"/>
    <property type="match status" value="1"/>
</dbReference>
<dbReference type="Proteomes" id="UP001597369">
    <property type="component" value="Unassembled WGS sequence"/>
</dbReference>
<accession>A0ABW4WZ61</accession>
<evidence type="ECO:0000313" key="8">
    <source>
        <dbReference type="Proteomes" id="UP001597369"/>
    </source>
</evidence>
<dbReference type="PANTHER" id="PTHR43133">
    <property type="entry name" value="RNA POLYMERASE ECF-TYPE SIGMA FACTO"/>
    <property type="match status" value="1"/>
</dbReference>
<keyword evidence="8" id="KW-1185">Reference proteome</keyword>
<comment type="similarity">
    <text evidence="1">Belongs to the sigma-70 factor family. ECF subfamily.</text>
</comment>
<comment type="caution">
    <text evidence="7">The sequence shown here is derived from an EMBL/GenBank/DDBJ whole genome shotgun (WGS) entry which is preliminary data.</text>
</comment>
<evidence type="ECO:0000256" key="3">
    <source>
        <dbReference type="ARBA" id="ARBA00023082"/>
    </source>
</evidence>
<keyword evidence="3" id="KW-0731">Sigma factor</keyword>
<dbReference type="Gene3D" id="1.10.1740.10">
    <property type="match status" value="1"/>
</dbReference>
<evidence type="ECO:0000259" key="5">
    <source>
        <dbReference type="Pfam" id="PF04542"/>
    </source>
</evidence>
<dbReference type="InterPro" id="IPR014284">
    <property type="entry name" value="RNA_pol_sigma-70_dom"/>
</dbReference>
<sequence length="200" mass="23101">MQTSCTRTDAELLTALQEGDESAFRLLYERYWSVLYTMLYRRLLDEEATKDIVQNIFVSLWLNKATVPVEESLAPYLTTAARNQAISHYKKHKATLERETHFQGLNPLQHSSEQTLEAGELELMLDREINQMPENMKKAFVLSRMEERSIKEIATELCLSEQTVKNNISQALQRLQKKVKTFYAEPANVCTLLLILLTNS</sequence>
<dbReference type="InterPro" id="IPR007627">
    <property type="entry name" value="RNA_pol_sigma70_r2"/>
</dbReference>